<keyword evidence="10" id="KW-1185">Reference proteome</keyword>
<dbReference type="Pfam" id="PF00005">
    <property type="entry name" value="ABC_tran"/>
    <property type="match status" value="1"/>
</dbReference>
<sequence>MLTCNNLSLNRGNKNIFSNLGFSLQNGACLIVKGSNGSGKTSLLKTIATILKPQKGEIFFNEINIESALDEYCYLTEYIGHEEALDEDLTILENLKFWAEIYNTGLIITAAIRTFALEEAADLPVKKISKGMKRKVILSKLLLSHAKIWLLDEPLVNLDSLGIETLHNIISAKCSQGGIVIISTNQETKLKTPLTLEIEDYKYESNSSSDEA</sequence>
<protein>
    <submittedName>
        <fullName evidence="9">Cytochrome c biogenesis protein CcmA</fullName>
        <ecNumber evidence="9">3.6.3.41</ecNumber>
    </submittedName>
</protein>
<gene>
    <name evidence="9" type="primary">ccmA_2</name>
    <name evidence="9" type="ORF">NF27_DP02020</name>
</gene>
<dbReference type="RefSeq" id="WP_053332559.1">
    <property type="nucleotide sequence ID" value="NZ_JSWE01000092.1"/>
</dbReference>
<dbReference type="Proteomes" id="UP000031258">
    <property type="component" value="Unassembled WGS sequence"/>
</dbReference>
<organism evidence="9 10">
    <name type="scientific">Candidatus Jidaibacter acanthamoebae</name>
    <dbReference type="NCBI Taxonomy" id="86105"/>
    <lineage>
        <taxon>Bacteria</taxon>
        <taxon>Pseudomonadati</taxon>
        <taxon>Pseudomonadota</taxon>
        <taxon>Alphaproteobacteria</taxon>
        <taxon>Rickettsiales</taxon>
        <taxon>Candidatus Midichloriaceae</taxon>
        <taxon>Candidatus Jidaibacter</taxon>
    </lineage>
</organism>
<keyword evidence="1" id="KW-0813">Transport</keyword>
<name>A0A0C1QNM9_9RICK</name>
<dbReference type="PANTHER" id="PTHR43499:SF1">
    <property type="entry name" value="ABC TRANSPORTER I FAMILY MEMBER 1"/>
    <property type="match status" value="1"/>
</dbReference>
<accession>A0A0C1QNM9</accession>
<dbReference type="STRING" id="86105.NF27_DP02020"/>
<dbReference type="GO" id="GO:0005524">
    <property type="term" value="F:ATP binding"/>
    <property type="evidence" value="ECO:0007669"/>
    <property type="project" value="UniProtKB-KW"/>
</dbReference>
<evidence type="ECO:0000256" key="3">
    <source>
        <dbReference type="ARBA" id="ARBA00022748"/>
    </source>
</evidence>
<dbReference type="SUPFAM" id="SSF52540">
    <property type="entry name" value="P-loop containing nucleoside triphosphate hydrolases"/>
    <property type="match status" value="1"/>
</dbReference>
<dbReference type="OrthoDB" id="9800654at2"/>
<keyword evidence="6" id="KW-0472">Membrane</keyword>
<dbReference type="SMART" id="SM00382">
    <property type="entry name" value="AAA"/>
    <property type="match status" value="1"/>
</dbReference>
<dbReference type="InterPro" id="IPR003439">
    <property type="entry name" value="ABC_transporter-like_ATP-bd"/>
</dbReference>
<keyword evidence="2" id="KW-0547">Nucleotide-binding</keyword>
<dbReference type="GO" id="GO:0017004">
    <property type="term" value="P:cytochrome complex assembly"/>
    <property type="evidence" value="ECO:0007669"/>
    <property type="project" value="UniProtKB-KW"/>
</dbReference>
<dbReference type="InterPro" id="IPR003593">
    <property type="entry name" value="AAA+_ATPase"/>
</dbReference>
<evidence type="ECO:0000256" key="1">
    <source>
        <dbReference type="ARBA" id="ARBA00022448"/>
    </source>
</evidence>
<feature type="domain" description="ABC transporter" evidence="8">
    <location>
        <begin position="2"/>
        <end position="212"/>
    </location>
</feature>
<evidence type="ECO:0000256" key="4">
    <source>
        <dbReference type="ARBA" id="ARBA00022840"/>
    </source>
</evidence>
<evidence type="ECO:0000313" key="9">
    <source>
        <dbReference type="EMBL" id="KIE05658.1"/>
    </source>
</evidence>
<comment type="function">
    <text evidence="7">Part of an ABC transporter complex. Transmembrane domains (TMD) form a pore in the inner membrane and the ATP-binding domain (NBD) is responsible for energy generation.</text>
</comment>
<keyword evidence="3" id="KW-0201">Cytochrome c-type biogenesis</keyword>
<dbReference type="AlphaFoldDB" id="A0A0C1QNM9"/>
<evidence type="ECO:0000256" key="6">
    <source>
        <dbReference type="ARBA" id="ARBA00023136"/>
    </source>
</evidence>
<evidence type="ECO:0000313" key="10">
    <source>
        <dbReference type="Proteomes" id="UP000031258"/>
    </source>
</evidence>
<dbReference type="GO" id="GO:0016887">
    <property type="term" value="F:ATP hydrolysis activity"/>
    <property type="evidence" value="ECO:0007669"/>
    <property type="project" value="InterPro"/>
</dbReference>
<keyword evidence="4" id="KW-0067">ATP-binding</keyword>
<comment type="caution">
    <text evidence="9">The sequence shown here is derived from an EMBL/GenBank/DDBJ whole genome shotgun (WGS) entry which is preliminary data.</text>
</comment>
<reference evidence="9 10" key="1">
    <citation type="submission" date="2014-11" db="EMBL/GenBank/DDBJ databases">
        <title>A Rickettsiales Symbiont of Amoebae With Ancient Features.</title>
        <authorList>
            <person name="Schulz F."/>
            <person name="Martijn J."/>
            <person name="Wascher F."/>
            <person name="Kostanjsek R."/>
            <person name="Ettema T.J."/>
            <person name="Horn M."/>
        </authorList>
    </citation>
    <scope>NUCLEOTIDE SEQUENCE [LARGE SCALE GENOMIC DNA]</scope>
    <source>
        <strain evidence="9 10">UWC36</strain>
    </source>
</reference>
<dbReference type="PROSITE" id="PS00211">
    <property type="entry name" value="ABC_TRANSPORTER_1"/>
    <property type="match status" value="1"/>
</dbReference>
<dbReference type="NCBIfam" id="TIGR01189">
    <property type="entry name" value="ccmA"/>
    <property type="match status" value="1"/>
</dbReference>
<dbReference type="EMBL" id="JSWE01000092">
    <property type="protein sequence ID" value="KIE05658.1"/>
    <property type="molecule type" value="Genomic_DNA"/>
</dbReference>
<dbReference type="Gene3D" id="3.40.50.300">
    <property type="entry name" value="P-loop containing nucleotide triphosphate hydrolases"/>
    <property type="match status" value="1"/>
</dbReference>
<proteinExistence type="predicted"/>
<evidence type="ECO:0000256" key="5">
    <source>
        <dbReference type="ARBA" id="ARBA00022967"/>
    </source>
</evidence>
<evidence type="ECO:0000256" key="7">
    <source>
        <dbReference type="ARBA" id="ARBA00024725"/>
    </source>
</evidence>
<dbReference type="GO" id="GO:0022857">
    <property type="term" value="F:transmembrane transporter activity"/>
    <property type="evidence" value="ECO:0007669"/>
    <property type="project" value="InterPro"/>
</dbReference>
<dbReference type="InterPro" id="IPR027417">
    <property type="entry name" value="P-loop_NTPase"/>
</dbReference>
<evidence type="ECO:0000259" key="8">
    <source>
        <dbReference type="PROSITE" id="PS50893"/>
    </source>
</evidence>
<dbReference type="PANTHER" id="PTHR43499">
    <property type="entry name" value="ABC TRANSPORTER I FAMILY MEMBER 1"/>
    <property type="match status" value="1"/>
</dbReference>
<keyword evidence="9" id="KW-0378">Hydrolase</keyword>
<keyword evidence="5" id="KW-1278">Translocase</keyword>
<evidence type="ECO:0000256" key="2">
    <source>
        <dbReference type="ARBA" id="ARBA00022741"/>
    </source>
</evidence>
<dbReference type="InterPro" id="IPR005895">
    <property type="entry name" value="ABC_transptr_haem_export_CcmA"/>
</dbReference>
<dbReference type="PROSITE" id="PS50893">
    <property type="entry name" value="ABC_TRANSPORTER_2"/>
    <property type="match status" value="1"/>
</dbReference>
<dbReference type="EC" id="3.6.3.41" evidence="9"/>
<dbReference type="InterPro" id="IPR017871">
    <property type="entry name" value="ABC_transporter-like_CS"/>
</dbReference>